<dbReference type="InterPro" id="IPR033694">
    <property type="entry name" value="PGPEP1_Cys_AS"/>
</dbReference>
<keyword evidence="2" id="KW-0963">Cytoplasm</keyword>
<dbReference type="SUPFAM" id="SSF53182">
    <property type="entry name" value="Pyrrolidone carboxyl peptidase (pyroglutamate aminopeptidase)"/>
    <property type="match status" value="1"/>
</dbReference>
<dbReference type="Pfam" id="PF01470">
    <property type="entry name" value="Peptidase_C15"/>
    <property type="match status" value="1"/>
</dbReference>
<dbReference type="PANTHER" id="PTHR23402">
    <property type="entry name" value="PROTEASE FAMILY C15 PYROGLUTAMYL-PEPTIDASE I-RELATED"/>
    <property type="match status" value="1"/>
</dbReference>
<reference evidence="7 8" key="1">
    <citation type="submission" date="2018-08" db="EMBL/GenBank/DDBJ databases">
        <title>Isolation, diversity and antifungal activity of Actinobacteria from cow dung.</title>
        <authorList>
            <person name="Ling L."/>
        </authorList>
    </citation>
    <scope>NUCLEOTIDE SEQUENCE [LARGE SCALE GENOMIC DNA]</scope>
    <source>
        <strain evidence="7 8">NEAU-LLE</strain>
    </source>
</reference>
<evidence type="ECO:0000256" key="6">
    <source>
        <dbReference type="PROSITE-ProRule" id="PRU10077"/>
    </source>
</evidence>
<dbReference type="InterPro" id="IPR036440">
    <property type="entry name" value="Peptidase_C15-like_sf"/>
</dbReference>
<comment type="similarity">
    <text evidence="1">Belongs to the peptidase C15 family.</text>
</comment>
<dbReference type="GO" id="GO:0006508">
    <property type="term" value="P:proteolysis"/>
    <property type="evidence" value="ECO:0007669"/>
    <property type="project" value="UniProtKB-KW"/>
</dbReference>
<feature type="active site" evidence="6">
    <location>
        <position position="142"/>
    </location>
</feature>
<keyword evidence="8" id="KW-1185">Reference proteome</keyword>
<dbReference type="EMBL" id="QUAB01000033">
    <property type="protein sequence ID" value="REJ06633.1"/>
    <property type="molecule type" value="Genomic_DNA"/>
</dbReference>
<dbReference type="InterPro" id="IPR016125">
    <property type="entry name" value="Peptidase_C15-like"/>
</dbReference>
<evidence type="ECO:0000256" key="4">
    <source>
        <dbReference type="ARBA" id="ARBA00022801"/>
    </source>
</evidence>
<accession>A0A371NVK0</accession>
<keyword evidence="3" id="KW-0645">Protease</keyword>
<dbReference type="PANTHER" id="PTHR23402:SF1">
    <property type="entry name" value="PYROGLUTAMYL-PEPTIDASE I"/>
    <property type="match status" value="1"/>
</dbReference>
<protein>
    <recommendedName>
        <fullName evidence="6">Pyroglutamyl-peptidase I</fullName>
        <ecNumber evidence="6">3.4.19.3</ecNumber>
    </recommendedName>
</protein>
<dbReference type="InterPro" id="IPR000816">
    <property type="entry name" value="Peptidase_C15"/>
</dbReference>
<name>A0A371NVK0_9MICO</name>
<dbReference type="Gene3D" id="3.40.630.20">
    <property type="entry name" value="Peptidase C15, pyroglutamyl peptidase I-like"/>
    <property type="match status" value="1"/>
</dbReference>
<dbReference type="PROSITE" id="PS01334">
    <property type="entry name" value="PYRASE_CYS"/>
    <property type="match status" value="1"/>
</dbReference>
<gene>
    <name evidence="7" type="ORF">DY023_05920</name>
</gene>
<keyword evidence="5" id="KW-0788">Thiol protease</keyword>
<comment type="caution">
    <text evidence="7">The sequence shown here is derived from an EMBL/GenBank/DDBJ whole genome shotgun (WGS) entry which is preliminary data.</text>
</comment>
<dbReference type="CDD" id="cd00501">
    <property type="entry name" value="Peptidase_C15"/>
    <property type="match status" value="1"/>
</dbReference>
<dbReference type="OrthoDB" id="9779738at2"/>
<sequence length="206" mass="20839">MTSVLLTGFGPFAGSDGNPSQDAVIAYAAAHPSADLVTAVLPVVFTDAADRLRTLIAEHRPEVVIAFGLAGGSTRVAVERVAVNLIDARIPDNSGAAPVDVPSDPGGPAARFATLPVKRIARAIDDAGIPAHVSLSAGSYVCNHVFYTALAAAPGARAGFIHLPWSASTAPEGAPHLPDDALARAVAVAVEHARGAEDARSAGTES</sequence>
<evidence type="ECO:0000256" key="2">
    <source>
        <dbReference type="ARBA" id="ARBA00022490"/>
    </source>
</evidence>
<evidence type="ECO:0000256" key="5">
    <source>
        <dbReference type="ARBA" id="ARBA00022807"/>
    </source>
</evidence>
<dbReference type="PIRSF" id="PIRSF015592">
    <property type="entry name" value="Prld-crbxl_pptds"/>
    <property type="match status" value="1"/>
</dbReference>
<dbReference type="GO" id="GO:0005829">
    <property type="term" value="C:cytosol"/>
    <property type="evidence" value="ECO:0007669"/>
    <property type="project" value="InterPro"/>
</dbReference>
<dbReference type="GO" id="GO:0016920">
    <property type="term" value="F:pyroglutamyl-peptidase activity"/>
    <property type="evidence" value="ECO:0007669"/>
    <property type="project" value="UniProtKB-EC"/>
</dbReference>
<dbReference type="PRINTS" id="PR00706">
    <property type="entry name" value="PYROGLUPTASE"/>
</dbReference>
<proteinExistence type="inferred from homology"/>
<comment type="catalytic activity">
    <reaction evidence="6">
        <text>Release of an N-terminal pyroglutamyl group from a polypeptide, the second amino acid generally not being Pro.</text>
        <dbReference type="EC" id="3.4.19.3"/>
    </reaction>
</comment>
<evidence type="ECO:0000313" key="7">
    <source>
        <dbReference type="EMBL" id="REJ06633.1"/>
    </source>
</evidence>
<keyword evidence="4" id="KW-0378">Hydrolase</keyword>
<evidence type="ECO:0000256" key="1">
    <source>
        <dbReference type="ARBA" id="ARBA00006641"/>
    </source>
</evidence>
<evidence type="ECO:0000313" key="8">
    <source>
        <dbReference type="Proteomes" id="UP000262172"/>
    </source>
</evidence>
<organism evidence="7 8">
    <name type="scientific">Microbacterium bovistercoris</name>
    <dbReference type="NCBI Taxonomy" id="2293570"/>
    <lineage>
        <taxon>Bacteria</taxon>
        <taxon>Bacillati</taxon>
        <taxon>Actinomycetota</taxon>
        <taxon>Actinomycetes</taxon>
        <taxon>Micrococcales</taxon>
        <taxon>Microbacteriaceae</taxon>
        <taxon>Microbacterium</taxon>
    </lineage>
</organism>
<dbReference type="AlphaFoldDB" id="A0A371NVK0"/>
<evidence type="ECO:0000256" key="3">
    <source>
        <dbReference type="ARBA" id="ARBA00022670"/>
    </source>
</evidence>
<dbReference type="EC" id="3.4.19.3" evidence="6"/>
<dbReference type="Proteomes" id="UP000262172">
    <property type="component" value="Unassembled WGS sequence"/>
</dbReference>
<dbReference type="RefSeq" id="WP_116241409.1">
    <property type="nucleotide sequence ID" value="NZ_QUAB01000033.1"/>
</dbReference>